<dbReference type="GO" id="GO:1905515">
    <property type="term" value="P:non-motile cilium assembly"/>
    <property type="evidence" value="ECO:0007669"/>
    <property type="project" value="InterPro"/>
</dbReference>
<dbReference type="InParanoid" id="A0A6P7G8R7"/>
<evidence type="ECO:0000313" key="4">
    <source>
        <dbReference type="Proteomes" id="UP001652700"/>
    </source>
</evidence>
<evidence type="ECO:0000313" key="3">
    <source>
        <dbReference type="EnsemblMetazoa" id="XP_028143277.1"/>
    </source>
</evidence>
<accession>A0A6P7G8R7</accession>
<dbReference type="InterPro" id="IPR036322">
    <property type="entry name" value="WD40_repeat_dom_sf"/>
</dbReference>
<proteinExistence type="predicted"/>
<dbReference type="FunCoup" id="A0A6P7G8R7">
    <property type="interactions" value="314"/>
</dbReference>
<dbReference type="InterPro" id="IPR028784">
    <property type="entry name" value="BBS1"/>
</dbReference>
<dbReference type="GO" id="GO:0005113">
    <property type="term" value="F:patched binding"/>
    <property type="evidence" value="ECO:0007669"/>
    <property type="project" value="TreeGrafter"/>
</dbReference>
<dbReference type="Pfam" id="PF14779">
    <property type="entry name" value="BBS1"/>
    <property type="match status" value="1"/>
</dbReference>
<dbReference type="InterPro" id="IPR056419">
    <property type="entry name" value="GAE_BBS1"/>
</dbReference>
<gene>
    <name evidence="5" type="primary">LOC114337097</name>
</gene>
<dbReference type="GO" id="GO:0061512">
    <property type="term" value="P:protein localization to cilium"/>
    <property type="evidence" value="ECO:0007669"/>
    <property type="project" value="TreeGrafter"/>
</dbReference>
<keyword evidence="4" id="KW-1185">Reference proteome</keyword>
<dbReference type="OrthoDB" id="10259809at2759"/>
<dbReference type="GO" id="GO:0005930">
    <property type="term" value="C:axoneme"/>
    <property type="evidence" value="ECO:0007669"/>
    <property type="project" value="TreeGrafter"/>
</dbReference>
<dbReference type="AlphaFoldDB" id="A0A6P7G8R7"/>
<evidence type="ECO:0000313" key="5">
    <source>
        <dbReference type="RefSeq" id="XP_028143277.1"/>
    </source>
</evidence>
<reference evidence="5" key="1">
    <citation type="submission" date="2025-04" db="UniProtKB">
        <authorList>
            <consortium name="RefSeq"/>
        </authorList>
    </citation>
    <scope>IDENTIFICATION</scope>
    <source>
        <tissue evidence="5">Whole insect</tissue>
    </source>
</reference>
<dbReference type="InterPro" id="IPR032728">
    <property type="entry name" value="BBS1_N"/>
</dbReference>
<organism evidence="5">
    <name type="scientific">Diabrotica virgifera virgifera</name>
    <name type="common">western corn rootworm</name>
    <dbReference type="NCBI Taxonomy" id="50390"/>
    <lineage>
        <taxon>Eukaryota</taxon>
        <taxon>Metazoa</taxon>
        <taxon>Ecdysozoa</taxon>
        <taxon>Arthropoda</taxon>
        <taxon>Hexapoda</taxon>
        <taxon>Insecta</taxon>
        <taxon>Pterygota</taxon>
        <taxon>Neoptera</taxon>
        <taxon>Endopterygota</taxon>
        <taxon>Coleoptera</taxon>
        <taxon>Polyphaga</taxon>
        <taxon>Cucujiformia</taxon>
        <taxon>Chrysomeloidea</taxon>
        <taxon>Chrysomelidae</taxon>
        <taxon>Galerucinae</taxon>
        <taxon>Diabroticina</taxon>
        <taxon>Diabroticites</taxon>
        <taxon>Diabrotica</taxon>
    </lineage>
</organism>
<dbReference type="KEGG" id="dvv:114337097"/>
<feature type="domain" description="Bardet-Biedl syndrome 1 protein GAE" evidence="2">
    <location>
        <begin position="483"/>
        <end position="593"/>
    </location>
</feature>
<dbReference type="GeneID" id="114337097"/>
<dbReference type="PANTHER" id="PTHR20870:SF0">
    <property type="entry name" value="BARDET-BIEDL SYNDROME 1 PROTEIN"/>
    <property type="match status" value="1"/>
</dbReference>
<dbReference type="RefSeq" id="XP_028143277.1">
    <property type="nucleotide sequence ID" value="XM_028287476.1"/>
</dbReference>
<dbReference type="GO" id="GO:0005119">
    <property type="term" value="F:smoothened binding"/>
    <property type="evidence" value="ECO:0007669"/>
    <property type="project" value="TreeGrafter"/>
</dbReference>
<dbReference type="GO" id="GO:0034464">
    <property type="term" value="C:BBSome"/>
    <property type="evidence" value="ECO:0007669"/>
    <property type="project" value="InterPro"/>
</dbReference>
<dbReference type="GO" id="GO:0005813">
    <property type="term" value="C:centrosome"/>
    <property type="evidence" value="ECO:0007669"/>
    <property type="project" value="TreeGrafter"/>
</dbReference>
<evidence type="ECO:0000259" key="1">
    <source>
        <dbReference type="Pfam" id="PF14779"/>
    </source>
</evidence>
<protein>
    <submittedName>
        <fullName evidence="5">Bardet-Biedl syndrome 1 protein isoform X1</fullName>
    </submittedName>
</protein>
<dbReference type="CTD" id="582"/>
<reference evidence="3" key="2">
    <citation type="submission" date="2025-05" db="UniProtKB">
        <authorList>
            <consortium name="EnsemblMetazoa"/>
        </authorList>
    </citation>
    <scope>IDENTIFICATION</scope>
</reference>
<dbReference type="Pfam" id="PF23304">
    <property type="entry name" value="GAE_BBS1"/>
    <property type="match status" value="1"/>
</dbReference>
<dbReference type="SUPFAM" id="SSF50978">
    <property type="entry name" value="WD40 repeat-like"/>
    <property type="match status" value="1"/>
</dbReference>
<dbReference type="PANTHER" id="PTHR20870">
    <property type="entry name" value="BARDET-BIEDL SYNDROME 1 PROTEIN"/>
    <property type="match status" value="1"/>
</dbReference>
<evidence type="ECO:0000259" key="2">
    <source>
        <dbReference type="Pfam" id="PF23304"/>
    </source>
</evidence>
<dbReference type="Proteomes" id="UP001652700">
    <property type="component" value="Unplaced"/>
</dbReference>
<feature type="domain" description="Bardet-Biedl syndrome 1 N-terminal" evidence="1">
    <location>
        <begin position="17"/>
        <end position="274"/>
    </location>
</feature>
<name>A0A6P7G8R7_DIAVI</name>
<sequence length="598" mass="67164">MSFIYLLFISELKISRWLEAFYEQNSNLTTLPGNAVLADVNGDGNYNLVITDIKLEKNRSRMRVYKGTSSIDIALPDVPSCVISFYTDELEPRIPAVAVACGCSLFIHKNNKPFFKFQLPSYPAVPQETDAWKKLFEAKADSSEKPIEDLLKDLSNVPFNSLSNKSQELLTTSKSRIPDIIKKSKLSDIVINYPITCMSSLKRNSNDKYEVSCPVLANEAGNVYILDPQTFTILHQANADRLKVTPVSIKTTGTLAVDFRIIVACREGHLCVLRRNWLEGKNIIQMNTNIVDFIITPEDNFIVVATTDKMLNCFTKRGQRLWTLKLPQIITCLCLVQIEHIRVNLFGVGLDSGLIQLYQGRKLIDQTNVSDAPSVILFGPLGQEEHALSIVTKAGTVIFRILKRTADFTVSSSENVPQFQSKPLPLPKRSKLFLEHSMREREAALEIHQSFQKDLLKLRLDVAKSLLQYKSNENEIANFKGQLKLSAQVRGIGTKFTVIFTLENLESNKPISGISMILHTKPDYYICSTNRILIPLLLPVSSYKARVGIQEVINEGQVPSKIGEMCVIRVFIMNENKTQTQPLLTATVAIPYTDSSLV</sequence>
<dbReference type="EnsemblMetazoa" id="XM_028287476.2">
    <property type="protein sequence ID" value="XP_028143277.1"/>
    <property type="gene ID" value="LOC114337097"/>
</dbReference>